<name>A0A518AWJ6_9BACT</name>
<evidence type="ECO:0000313" key="1">
    <source>
        <dbReference type="EMBL" id="QDU59107.1"/>
    </source>
</evidence>
<dbReference type="AlphaFoldDB" id="A0A518AWJ6"/>
<dbReference type="Proteomes" id="UP000315750">
    <property type="component" value="Chromosome"/>
</dbReference>
<keyword evidence="2" id="KW-1185">Reference proteome</keyword>
<dbReference type="GO" id="GO:0020037">
    <property type="term" value="F:heme binding"/>
    <property type="evidence" value="ECO:0007669"/>
    <property type="project" value="InterPro"/>
</dbReference>
<dbReference type="KEGG" id="amuc:Pan181_53480"/>
<dbReference type="GO" id="GO:0000272">
    <property type="term" value="P:polysaccharide catabolic process"/>
    <property type="evidence" value="ECO:0007669"/>
    <property type="project" value="InterPro"/>
</dbReference>
<dbReference type="SUPFAM" id="SSF63446">
    <property type="entry name" value="Type I dockerin domain"/>
    <property type="match status" value="1"/>
</dbReference>
<sequence length="379" mass="40248">MLEVGIGLKKGDLYLSGSGEMRLSGERFSGYSGDLVNGINHTIAGHGDLSNSGGALINQGLIHADTGLLDLSTALRQEGTVRASGQGKIVMSGFKWSFENRGRIVVGGQGIEVSEPIYNLAGGEIFVESDLTAFVSNHPGGFVYGAGTISGLWGNHSGLACENAGVLAPGESIGNLTLSGRYVQTAEGTLQIEVAGFAADLHDQLLFSHISSASYDNLAQLAGTLEFVFADELVVQAGDQIEFLRSNVDTRIARITGQFDAIVGLPELEDGLVWRMLYEPTTVSALVTYAGDFNADGLVDLADYTLWRDQLGTTNLSPYTGSDSDGNRTVDQQDYLIWREQFGLHLAPPPESVAIPEPASAVMLLLGLLAMSRCGGRMR</sequence>
<dbReference type="InterPro" id="IPR036439">
    <property type="entry name" value="Dockerin_dom_sf"/>
</dbReference>
<proteinExistence type="predicted"/>
<gene>
    <name evidence="1" type="ORF">Pan181_53480</name>
</gene>
<organism evidence="1 2">
    <name type="scientific">Aeoliella mucimassa</name>
    <dbReference type="NCBI Taxonomy" id="2527972"/>
    <lineage>
        <taxon>Bacteria</taxon>
        <taxon>Pseudomonadati</taxon>
        <taxon>Planctomycetota</taxon>
        <taxon>Planctomycetia</taxon>
        <taxon>Pirellulales</taxon>
        <taxon>Lacipirellulaceae</taxon>
        <taxon>Aeoliella</taxon>
    </lineage>
</organism>
<evidence type="ECO:0000313" key="2">
    <source>
        <dbReference type="Proteomes" id="UP000315750"/>
    </source>
</evidence>
<protein>
    <recommendedName>
        <fullName evidence="3">Dockerin domain-containing protein</fullName>
    </recommendedName>
</protein>
<dbReference type="Gene3D" id="1.10.1330.10">
    <property type="entry name" value="Dockerin domain"/>
    <property type="match status" value="1"/>
</dbReference>
<dbReference type="PROSITE" id="PS00191">
    <property type="entry name" value="CYTOCHROME_B5_1"/>
    <property type="match status" value="1"/>
</dbReference>
<reference evidence="1 2" key="1">
    <citation type="submission" date="2019-02" db="EMBL/GenBank/DDBJ databases">
        <title>Deep-cultivation of Planctomycetes and their phenomic and genomic characterization uncovers novel biology.</title>
        <authorList>
            <person name="Wiegand S."/>
            <person name="Jogler M."/>
            <person name="Boedeker C."/>
            <person name="Pinto D."/>
            <person name="Vollmers J."/>
            <person name="Rivas-Marin E."/>
            <person name="Kohn T."/>
            <person name="Peeters S.H."/>
            <person name="Heuer A."/>
            <person name="Rast P."/>
            <person name="Oberbeckmann S."/>
            <person name="Bunk B."/>
            <person name="Jeske O."/>
            <person name="Meyerdierks A."/>
            <person name="Storesund J.E."/>
            <person name="Kallscheuer N."/>
            <person name="Luecker S."/>
            <person name="Lage O.M."/>
            <person name="Pohl T."/>
            <person name="Merkel B.J."/>
            <person name="Hornburger P."/>
            <person name="Mueller R.-W."/>
            <person name="Bruemmer F."/>
            <person name="Labrenz M."/>
            <person name="Spormann A.M."/>
            <person name="Op den Camp H."/>
            <person name="Overmann J."/>
            <person name="Amann R."/>
            <person name="Jetten M.S.M."/>
            <person name="Mascher T."/>
            <person name="Medema M.H."/>
            <person name="Devos D.P."/>
            <person name="Kaster A.-K."/>
            <person name="Ovreas L."/>
            <person name="Rohde M."/>
            <person name="Galperin M.Y."/>
            <person name="Jogler C."/>
        </authorList>
    </citation>
    <scope>NUCLEOTIDE SEQUENCE [LARGE SCALE GENOMIC DNA]</scope>
    <source>
        <strain evidence="1 2">Pan181</strain>
    </source>
</reference>
<evidence type="ECO:0008006" key="3">
    <source>
        <dbReference type="Google" id="ProtNLM"/>
    </source>
</evidence>
<accession>A0A518AWJ6</accession>
<dbReference type="EMBL" id="CP036278">
    <property type="protein sequence ID" value="QDU59107.1"/>
    <property type="molecule type" value="Genomic_DNA"/>
</dbReference>
<dbReference type="PROSITE" id="PS00018">
    <property type="entry name" value="EF_HAND_1"/>
    <property type="match status" value="2"/>
</dbReference>
<dbReference type="InterPro" id="IPR018506">
    <property type="entry name" value="Cyt_B5_heme-BS"/>
</dbReference>
<dbReference type="InterPro" id="IPR018247">
    <property type="entry name" value="EF_Hand_1_Ca_BS"/>
</dbReference>